<feature type="compositionally biased region" description="Low complexity" evidence="1">
    <location>
        <begin position="13"/>
        <end position="24"/>
    </location>
</feature>
<protein>
    <submittedName>
        <fullName evidence="2">Uncharacterized protein</fullName>
    </submittedName>
</protein>
<feature type="region of interest" description="Disordered" evidence="1">
    <location>
        <begin position="1"/>
        <end position="102"/>
    </location>
</feature>
<organism evidence="2 3">
    <name type="scientific">Carpinus fangiana</name>
    <dbReference type="NCBI Taxonomy" id="176857"/>
    <lineage>
        <taxon>Eukaryota</taxon>
        <taxon>Viridiplantae</taxon>
        <taxon>Streptophyta</taxon>
        <taxon>Embryophyta</taxon>
        <taxon>Tracheophyta</taxon>
        <taxon>Spermatophyta</taxon>
        <taxon>Magnoliopsida</taxon>
        <taxon>eudicotyledons</taxon>
        <taxon>Gunneridae</taxon>
        <taxon>Pentapetalae</taxon>
        <taxon>rosids</taxon>
        <taxon>fabids</taxon>
        <taxon>Fagales</taxon>
        <taxon>Betulaceae</taxon>
        <taxon>Carpinus</taxon>
    </lineage>
</organism>
<keyword evidence="3" id="KW-1185">Reference proteome</keyword>
<evidence type="ECO:0000256" key="1">
    <source>
        <dbReference type="SAM" id="MobiDB-lite"/>
    </source>
</evidence>
<proteinExistence type="predicted"/>
<dbReference type="OrthoDB" id="5364404at2759"/>
<feature type="compositionally biased region" description="Basic residues" evidence="1">
    <location>
        <begin position="194"/>
        <end position="204"/>
    </location>
</feature>
<dbReference type="AlphaFoldDB" id="A0A5N6KUJ6"/>
<name>A0A5N6KUJ6_9ROSI</name>
<gene>
    <name evidence="2" type="ORF">FH972_023103</name>
</gene>
<evidence type="ECO:0000313" key="3">
    <source>
        <dbReference type="Proteomes" id="UP000327013"/>
    </source>
</evidence>
<dbReference type="EMBL" id="VIBQ01000013">
    <property type="protein sequence ID" value="KAB8346051.1"/>
    <property type="molecule type" value="Genomic_DNA"/>
</dbReference>
<reference evidence="2 3" key="1">
    <citation type="submission" date="2019-06" db="EMBL/GenBank/DDBJ databases">
        <title>A chromosomal-level reference genome of Carpinus fangiana (Coryloideae, Betulaceae).</title>
        <authorList>
            <person name="Yang X."/>
            <person name="Wang Z."/>
            <person name="Zhang L."/>
            <person name="Hao G."/>
            <person name="Liu J."/>
            <person name="Yang Y."/>
        </authorList>
    </citation>
    <scope>NUCLEOTIDE SEQUENCE [LARGE SCALE GENOMIC DNA]</scope>
    <source>
        <strain evidence="2">Cfa_2016G</strain>
        <tissue evidence="2">Leaf</tissue>
    </source>
</reference>
<evidence type="ECO:0000313" key="2">
    <source>
        <dbReference type="EMBL" id="KAB8346051.1"/>
    </source>
</evidence>
<feature type="region of interest" description="Disordered" evidence="1">
    <location>
        <begin position="191"/>
        <end position="212"/>
    </location>
</feature>
<comment type="caution">
    <text evidence="2">The sequence shown here is derived from an EMBL/GenBank/DDBJ whole genome shotgun (WGS) entry which is preliminary data.</text>
</comment>
<accession>A0A5N6KUJ6</accession>
<sequence length="235" mass="25808">MFSQSLSRAARSAPPLLHPPGAAATVPRPCSNHGIAAVSRSTSHARRHSSSKPSAPPGGGHRSAEAPAGGSDAARNPADNERRPASRLARRKSKDSAEQIAAKARDEAFANVPAVPFTHHLKEDGSLSLYAISQANADNSRRRKALFLLRPAPPHLRHFTIPLSIHVRKVVLCHLRQPQDCIYQPHQRYNLHPQQRRRHPRRPALRPTPCPLQHPIFPRGEGSAMGDHPAIIQQR</sequence>
<dbReference type="Proteomes" id="UP000327013">
    <property type="component" value="Unassembled WGS sequence"/>
</dbReference>